<protein>
    <submittedName>
        <fullName evidence="8">SPASM domain-containing protein</fullName>
    </submittedName>
</protein>
<comment type="caution">
    <text evidence="8">The sequence shown here is derived from an EMBL/GenBank/DDBJ whole genome shotgun (WGS) entry which is preliminary data.</text>
</comment>
<dbReference type="CDD" id="cd01335">
    <property type="entry name" value="Radical_SAM"/>
    <property type="match status" value="1"/>
</dbReference>
<evidence type="ECO:0000256" key="6">
    <source>
        <dbReference type="ARBA" id="ARBA00023601"/>
    </source>
</evidence>
<dbReference type="SFLD" id="SFLDG01067">
    <property type="entry name" value="SPASM/twitch_domain_containing"/>
    <property type="match status" value="1"/>
</dbReference>
<dbReference type="GO" id="GO:0051536">
    <property type="term" value="F:iron-sulfur cluster binding"/>
    <property type="evidence" value="ECO:0007669"/>
    <property type="project" value="UniProtKB-KW"/>
</dbReference>
<dbReference type="InterPro" id="IPR023867">
    <property type="entry name" value="Sulphatase_maturase_rSAM"/>
</dbReference>
<dbReference type="SFLD" id="SFLDG01384">
    <property type="entry name" value="thioether_bond_formation_requi"/>
    <property type="match status" value="1"/>
</dbReference>
<gene>
    <name evidence="8" type="ORF">IAD15_00215</name>
</gene>
<dbReference type="Proteomes" id="UP000824175">
    <property type="component" value="Unassembled WGS sequence"/>
</dbReference>
<name>A0A9D1KZ78_9FIRM</name>
<dbReference type="Pfam" id="PF04055">
    <property type="entry name" value="Radical_SAM"/>
    <property type="match status" value="1"/>
</dbReference>
<feature type="domain" description="Radical SAM core" evidence="7">
    <location>
        <begin position="1"/>
        <end position="226"/>
    </location>
</feature>
<dbReference type="InterPro" id="IPR007197">
    <property type="entry name" value="rSAM"/>
</dbReference>
<evidence type="ECO:0000256" key="5">
    <source>
        <dbReference type="ARBA" id="ARBA00023014"/>
    </source>
</evidence>
<organism evidence="8 9">
    <name type="scientific">Candidatus Fimiplasma intestinipullorum</name>
    <dbReference type="NCBI Taxonomy" id="2840825"/>
    <lineage>
        <taxon>Bacteria</taxon>
        <taxon>Bacillati</taxon>
        <taxon>Bacillota</taxon>
        <taxon>Clostridia</taxon>
        <taxon>Eubacteriales</taxon>
        <taxon>Candidatus Fimiplasma</taxon>
    </lineage>
</organism>
<evidence type="ECO:0000256" key="4">
    <source>
        <dbReference type="ARBA" id="ARBA00023004"/>
    </source>
</evidence>
<evidence type="ECO:0000256" key="2">
    <source>
        <dbReference type="ARBA" id="ARBA00022691"/>
    </source>
</evidence>
<dbReference type="Pfam" id="PF13186">
    <property type="entry name" value="SPASM"/>
    <property type="match status" value="1"/>
</dbReference>
<reference evidence="8" key="1">
    <citation type="submission" date="2020-10" db="EMBL/GenBank/DDBJ databases">
        <authorList>
            <person name="Gilroy R."/>
        </authorList>
    </citation>
    <scope>NUCLEOTIDE SEQUENCE</scope>
    <source>
        <strain evidence="8">CHK195-11698</strain>
    </source>
</reference>
<evidence type="ECO:0000313" key="8">
    <source>
        <dbReference type="EMBL" id="HIU12490.1"/>
    </source>
</evidence>
<dbReference type="PANTHER" id="PTHR43273:SF3">
    <property type="entry name" value="ANAEROBIC SULFATASE-MATURATING ENZYME HOMOLOG ASLB-RELATED"/>
    <property type="match status" value="1"/>
</dbReference>
<dbReference type="AlphaFoldDB" id="A0A9D1KZ78"/>
<dbReference type="PANTHER" id="PTHR43273">
    <property type="entry name" value="ANAEROBIC SULFATASE-MATURATING ENZYME HOMOLOG ASLB-RELATED"/>
    <property type="match status" value="1"/>
</dbReference>
<dbReference type="SFLD" id="SFLDF00289">
    <property type="entry name" value="anaerobic_Cys-type_sulfatase-m"/>
    <property type="match status" value="1"/>
</dbReference>
<evidence type="ECO:0000256" key="1">
    <source>
        <dbReference type="ARBA" id="ARBA00001966"/>
    </source>
</evidence>
<evidence type="ECO:0000259" key="7">
    <source>
        <dbReference type="PROSITE" id="PS51918"/>
    </source>
</evidence>
<comment type="similarity">
    <text evidence="6">Belongs to the radical SAM superfamily. Anaerobic sulfatase-maturating enzyme family.</text>
</comment>
<keyword evidence="2" id="KW-0949">S-adenosyl-L-methionine</keyword>
<dbReference type="GO" id="GO:0016491">
    <property type="term" value="F:oxidoreductase activity"/>
    <property type="evidence" value="ECO:0007669"/>
    <property type="project" value="InterPro"/>
</dbReference>
<reference evidence="8" key="2">
    <citation type="journal article" date="2021" name="PeerJ">
        <title>Extensive microbial diversity within the chicken gut microbiome revealed by metagenomics and culture.</title>
        <authorList>
            <person name="Gilroy R."/>
            <person name="Ravi A."/>
            <person name="Getino M."/>
            <person name="Pursley I."/>
            <person name="Horton D.L."/>
            <person name="Alikhan N.F."/>
            <person name="Baker D."/>
            <person name="Gharbi K."/>
            <person name="Hall N."/>
            <person name="Watson M."/>
            <person name="Adriaenssens E.M."/>
            <person name="Foster-Nyarko E."/>
            <person name="Jarju S."/>
            <person name="Secka A."/>
            <person name="Antonio M."/>
            <person name="Oren A."/>
            <person name="Chaudhuri R.R."/>
            <person name="La Ragione R."/>
            <person name="Hildebrand F."/>
            <person name="Pallen M.J."/>
        </authorList>
    </citation>
    <scope>NUCLEOTIDE SEQUENCE</scope>
    <source>
        <strain evidence="8">CHK195-11698</strain>
    </source>
</reference>
<dbReference type="SUPFAM" id="SSF102114">
    <property type="entry name" value="Radical SAM enzymes"/>
    <property type="match status" value="1"/>
</dbReference>
<dbReference type="GO" id="GO:0046872">
    <property type="term" value="F:metal ion binding"/>
    <property type="evidence" value="ECO:0007669"/>
    <property type="project" value="UniProtKB-KW"/>
</dbReference>
<keyword evidence="5" id="KW-0411">Iron-sulfur</keyword>
<dbReference type="SFLD" id="SFLDG01386">
    <property type="entry name" value="main_SPASM_domain-containing"/>
    <property type="match status" value="1"/>
</dbReference>
<dbReference type="PROSITE" id="PS51918">
    <property type="entry name" value="RADICAL_SAM"/>
    <property type="match status" value="1"/>
</dbReference>
<dbReference type="Gene3D" id="3.20.20.70">
    <property type="entry name" value="Aldolase class I"/>
    <property type="match status" value="1"/>
</dbReference>
<dbReference type="InterPro" id="IPR023885">
    <property type="entry name" value="4Fe4S-binding_SPASM_dom"/>
</dbReference>
<evidence type="ECO:0000313" key="9">
    <source>
        <dbReference type="Proteomes" id="UP000824175"/>
    </source>
</evidence>
<dbReference type="NCBIfam" id="TIGR04085">
    <property type="entry name" value="rSAM_more_4Fe4S"/>
    <property type="match status" value="1"/>
</dbReference>
<sequence>MKQISLLIKPASSLCNMRCAYCFYEDVSANRECASMGIMDRQTTRALIDRTMCLDVNQINYCFQGGEPTVAGIDYFKDFIDYVDRVNTGKKITYAIQTNATLLDDAWIELFSKHDFLVGVSLDGFLENHNRLRKDAAGKGTFKIIMSHIKKMKKAGIHFNILTVLSHQLSKKPEQLFEFYQKNDLNYIQLIPCLPTLEGNARMDQYALTPHDFADFYCTFFDLWYQAYMKGHYMSVTLFDNLIPMYLNVLPSQCGMLGQCHMQLVVEANGNVYPCDFYVLDDYCCGNINTDSLQEIMKHEAAKRFLKEKRVLCKACDDCPFYHMCYGNCRRLSVCYYDAHYCGYKAFLTYSQEKMRRIAQMLTVK</sequence>
<keyword evidence="4" id="KW-0408">Iron</keyword>
<dbReference type="InterPro" id="IPR013785">
    <property type="entry name" value="Aldolase_TIM"/>
</dbReference>
<comment type="cofactor">
    <cofactor evidence="1">
        <name>[4Fe-4S] cluster</name>
        <dbReference type="ChEBI" id="CHEBI:49883"/>
    </cofactor>
</comment>
<dbReference type="InterPro" id="IPR058240">
    <property type="entry name" value="rSAM_sf"/>
</dbReference>
<evidence type="ECO:0000256" key="3">
    <source>
        <dbReference type="ARBA" id="ARBA00022723"/>
    </source>
</evidence>
<dbReference type="EMBL" id="DVMJ01000002">
    <property type="protein sequence ID" value="HIU12490.1"/>
    <property type="molecule type" value="Genomic_DNA"/>
</dbReference>
<dbReference type="SFLD" id="SFLDS00029">
    <property type="entry name" value="Radical_SAM"/>
    <property type="match status" value="1"/>
</dbReference>
<accession>A0A9D1KZ78</accession>
<keyword evidence="3" id="KW-0479">Metal-binding</keyword>
<proteinExistence type="inferred from homology"/>
<dbReference type="InterPro" id="IPR034485">
    <property type="entry name" value="Anaerobic_Cys-type_sulfatase-m"/>
</dbReference>
<dbReference type="SFLD" id="SFLDG01072">
    <property type="entry name" value="dehydrogenase_like"/>
    <property type="match status" value="1"/>
</dbReference>